<organism evidence="2 3">
    <name type="scientific">Alteromonas gilva</name>
    <dbReference type="NCBI Taxonomy" id="2987522"/>
    <lineage>
        <taxon>Bacteria</taxon>
        <taxon>Pseudomonadati</taxon>
        <taxon>Pseudomonadota</taxon>
        <taxon>Gammaproteobacteria</taxon>
        <taxon>Alteromonadales</taxon>
        <taxon>Alteromonadaceae</taxon>
        <taxon>Alteromonas/Salinimonas group</taxon>
        <taxon>Alteromonas</taxon>
    </lineage>
</organism>
<sequence>MKNLILICTLSLLFSGCASTQLESPRWEYKVFVLNPFENGLLGRTMNEIADEVEARRKRILQDYGEDGWELVSVEENIFYFKRPLSE</sequence>
<dbReference type="InterPro" id="IPR025234">
    <property type="entry name" value="YjzH-like"/>
</dbReference>
<dbReference type="Pfam" id="PF13783">
    <property type="entry name" value="DUF4177"/>
    <property type="match status" value="1"/>
</dbReference>
<reference evidence="2 3" key="1">
    <citation type="submission" date="2022-10" db="EMBL/GenBank/DDBJ databases">
        <title>Alteromonas sp. chi3 Genome sequencing.</title>
        <authorList>
            <person name="Park S."/>
        </authorList>
    </citation>
    <scope>NUCLEOTIDE SEQUENCE [LARGE SCALE GENOMIC DNA]</scope>
    <source>
        <strain evidence="3">chi3</strain>
    </source>
</reference>
<keyword evidence="3" id="KW-1185">Reference proteome</keyword>
<feature type="chain" id="PRO_5045489458" evidence="1">
    <location>
        <begin position="21"/>
        <end position="87"/>
    </location>
</feature>
<gene>
    <name evidence="2" type="ORF">OIK42_01200</name>
</gene>
<dbReference type="RefSeq" id="WP_273637730.1">
    <property type="nucleotide sequence ID" value="NZ_JAQQXP010000001.1"/>
</dbReference>
<name>A0ABT5KX86_9ALTE</name>
<evidence type="ECO:0000313" key="2">
    <source>
        <dbReference type="EMBL" id="MDC8829366.1"/>
    </source>
</evidence>
<dbReference type="EMBL" id="JAQQXP010000001">
    <property type="protein sequence ID" value="MDC8829366.1"/>
    <property type="molecule type" value="Genomic_DNA"/>
</dbReference>
<accession>A0ABT5KX86</accession>
<evidence type="ECO:0000313" key="3">
    <source>
        <dbReference type="Proteomes" id="UP001218788"/>
    </source>
</evidence>
<protein>
    <submittedName>
        <fullName evidence="2">DUF4177 domain-containing protein</fullName>
    </submittedName>
</protein>
<dbReference type="Proteomes" id="UP001218788">
    <property type="component" value="Unassembled WGS sequence"/>
</dbReference>
<evidence type="ECO:0000256" key="1">
    <source>
        <dbReference type="SAM" id="SignalP"/>
    </source>
</evidence>
<dbReference type="PROSITE" id="PS51257">
    <property type="entry name" value="PROKAR_LIPOPROTEIN"/>
    <property type="match status" value="1"/>
</dbReference>
<feature type="signal peptide" evidence="1">
    <location>
        <begin position="1"/>
        <end position="20"/>
    </location>
</feature>
<proteinExistence type="predicted"/>
<keyword evidence="1" id="KW-0732">Signal</keyword>
<comment type="caution">
    <text evidence="2">The sequence shown here is derived from an EMBL/GenBank/DDBJ whole genome shotgun (WGS) entry which is preliminary data.</text>
</comment>